<name>A0A4V4HAE9_DENBC</name>
<sequence>MRIGGFLIPQECAQRLTGIYGYDGDSRCRRRFELRKLVEEYGGIMEIVSYPKSTGRDEDNQYLIATRYDFFSLEEFLELGKDRDQAKVPQFTPGQNEEPARLILDSLDLPVTFVTCWKLDRYIQPKARMQIYAASQRRLKRSKPPSTDEEQPN</sequence>
<dbReference type="AlphaFoldDB" id="A0A4V4HAE9"/>
<protein>
    <recommendedName>
        <fullName evidence="3">BRCT domain-containing protein</fullName>
    </recommendedName>
</protein>
<evidence type="ECO:0000313" key="1">
    <source>
        <dbReference type="EMBL" id="THU75215.1"/>
    </source>
</evidence>
<keyword evidence="2" id="KW-1185">Reference proteome</keyword>
<dbReference type="EMBL" id="ML182656">
    <property type="protein sequence ID" value="THU75215.1"/>
    <property type="molecule type" value="Genomic_DNA"/>
</dbReference>
<organism evidence="1 2">
    <name type="scientific">Dendrothele bispora (strain CBS 962.96)</name>
    <dbReference type="NCBI Taxonomy" id="1314807"/>
    <lineage>
        <taxon>Eukaryota</taxon>
        <taxon>Fungi</taxon>
        <taxon>Dikarya</taxon>
        <taxon>Basidiomycota</taxon>
        <taxon>Agaricomycotina</taxon>
        <taxon>Agaricomycetes</taxon>
        <taxon>Agaricomycetidae</taxon>
        <taxon>Agaricales</taxon>
        <taxon>Agaricales incertae sedis</taxon>
        <taxon>Dendrothele</taxon>
    </lineage>
</organism>
<reference evidence="1 2" key="1">
    <citation type="journal article" date="2019" name="Nat. Ecol. Evol.">
        <title>Megaphylogeny resolves global patterns of mushroom evolution.</title>
        <authorList>
            <person name="Varga T."/>
            <person name="Krizsan K."/>
            <person name="Foldi C."/>
            <person name="Dima B."/>
            <person name="Sanchez-Garcia M."/>
            <person name="Sanchez-Ramirez S."/>
            <person name="Szollosi G.J."/>
            <person name="Szarkandi J.G."/>
            <person name="Papp V."/>
            <person name="Albert L."/>
            <person name="Andreopoulos W."/>
            <person name="Angelini C."/>
            <person name="Antonin V."/>
            <person name="Barry K.W."/>
            <person name="Bougher N.L."/>
            <person name="Buchanan P."/>
            <person name="Buyck B."/>
            <person name="Bense V."/>
            <person name="Catcheside P."/>
            <person name="Chovatia M."/>
            <person name="Cooper J."/>
            <person name="Damon W."/>
            <person name="Desjardin D."/>
            <person name="Finy P."/>
            <person name="Geml J."/>
            <person name="Haridas S."/>
            <person name="Hughes K."/>
            <person name="Justo A."/>
            <person name="Karasinski D."/>
            <person name="Kautmanova I."/>
            <person name="Kiss B."/>
            <person name="Kocsube S."/>
            <person name="Kotiranta H."/>
            <person name="LaButti K.M."/>
            <person name="Lechner B.E."/>
            <person name="Liimatainen K."/>
            <person name="Lipzen A."/>
            <person name="Lukacs Z."/>
            <person name="Mihaltcheva S."/>
            <person name="Morgado L.N."/>
            <person name="Niskanen T."/>
            <person name="Noordeloos M.E."/>
            <person name="Ohm R.A."/>
            <person name="Ortiz-Santana B."/>
            <person name="Ovrebo C."/>
            <person name="Racz N."/>
            <person name="Riley R."/>
            <person name="Savchenko A."/>
            <person name="Shiryaev A."/>
            <person name="Soop K."/>
            <person name="Spirin V."/>
            <person name="Szebenyi C."/>
            <person name="Tomsovsky M."/>
            <person name="Tulloss R.E."/>
            <person name="Uehling J."/>
            <person name="Grigoriev I.V."/>
            <person name="Vagvolgyi C."/>
            <person name="Papp T."/>
            <person name="Martin F.M."/>
            <person name="Miettinen O."/>
            <person name="Hibbett D.S."/>
            <person name="Nagy L.G."/>
        </authorList>
    </citation>
    <scope>NUCLEOTIDE SEQUENCE [LARGE SCALE GENOMIC DNA]</scope>
    <source>
        <strain evidence="1 2">CBS 962.96</strain>
    </source>
</reference>
<gene>
    <name evidence="1" type="ORF">K435DRAFT_881357</name>
</gene>
<dbReference type="Proteomes" id="UP000297245">
    <property type="component" value="Unassembled WGS sequence"/>
</dbReference>
<evidence type="ECO:0000313" key="2">
    <source>
        <dbReference type="Proteomes" id="UP000297245"/>
    </source>
</evidence>
<accession>A0A4V4HAE9</accession>
<dbReference type="OrthoDB" id="3106324at2759"/>
<evidence type="ECO:0008006" key="3">
    <source>
        <dbReference type="Google" id="ProtNLM"/>
    </source>
</evidence>
<proteinExistence type="predicted"/>